<gene>
    <name evidence="1" type="ORF">DVH24_013483</name>
</gene>
<dbReference type="Proteomes" id="UP000290289">
    <property type="component" value="Chromosome 16"/>
</dbReference>
<dbReference type="EMBL" id="RDQH01000342">
    <property type="protein sequence ID" value="RXH70737.1"/>
    <property type="molecule type" value="Genomic_DNA"/>
</dbReference>
<accession>A0A498HMV3</accession>
<proteinExistence type="predicted"/>
<sequence length="112" mass="12294">MQIQRVRVGGLMHTTTRDDGVAEACQVAGAMVQVRNLEYKVRGGEVVWRWSSSLNLAAMIAAVRAGANSRRCEGYRHLQICGGLLQITGQVAEATKIKPRRTKPHLIPNKAD</sequence>
<keyword evidence="2" id="KW-1185">Reference proteome</keyword>
<reference evidence="1 2" key="1">
    <citation type="submission" date="2018-10" db="EMBL/GenBank/DDBJ databases">
        <title>A high-quality apple genome assembly.</title>
        <authorList>
            <person name="Hu J."/>
        </authorList>
    </citation>
    <scope>NUCLEOTIDE SEQUENCE [LARGE SCALE GENOMIC DNA]</scope>
    <source>
        <strain evidence="2">cv. HFTH1</strain>
        <tissue evidence="1">Young leaf</tissue>
    </source>
</reference>
<protein>
    <submittedName>
        <fullName evidence="1">Uncharacterized protein</fullName>
    </submittedName>
</protein>
<evidence type="ECO:0000313" key="1">
    <source>
        <dbReference type="EMBL" id="RXH70737.1"/>
    </source>
</evidence>
<organism evidence="1 2">
    <name type="scientific">Malus domestica</name>
    <name type="common">Apple</name>
    <name type="synonym">Pyrus malus</name>
    <dbReference type="NCBI Taxonomy" id="3750"/>
    <lineage>
        <taxon>Eukaryota</taxon>
        <taxon>Viridiplantae</taxon>
        <taxon>Streptophyta</taxon>
        <taxon>Embryophyta</taxon>
        <taxon>Tracheophyta</taxon>
        <taxon>Spermatophyta</taxon>
        <taxon>Magnoliopsida</taxon>
        <taxon>eudicotyledons</taxon>
        <taxon>Gunneridae</taxon>
        <taxon>Pentapetalae</taxon>
        <taxon>rosids</taxon>
        <taxon>fabids</taxon>
        <taxon>Rosales</taxon>
        <taxon>Rosaceae</taxon>
        <taxon>Amygdaloideae</taxon>
        <taxon>Maleae</taxon>
        <taxon>Malus</taxon>
    </lineage>
</organism>
<evidence type="ECO:0000313" key="2">
    <source>
        <dbReference type="Proteomes" id="UP000290289"/>
    </source>
</evidence>
<name>A0A498HMV3_MALDO</name>
<comment type="caution">
    <text evidence="1">The sequence shown here is derived from an EMBL/GenBank/DDBJ whole genome shotgun (WGS) entry which is preliminary data.</text>
</comment>
<dbReference type="AlphaFoldDB" id="A0A498HMV3"/>